<proteinExistence type="inferred from homology"/>
<sequence>MSAFEGLSSEAATVHHALLRDSANSAEIKFYNQDEVKKFSPSSTPEQIVGMMQELLNHRLVAVASRGTDVVFQPIDPQEAEMIKGMSQDEHLVYTCIQAAGRDGVWTKSIRAKTQLHQTVVSRCLKSLESSRQIKSIKSVKHPTRKIYMLYHLEPSAELTGGPWFTDSEMDSEFIETLLMVVWKFIASRTFPAVFNEADPSKPQQSYPVGHVDYPTVEQVHQFVINSNIVQGTPIAVPDIRHLCEVLVYDDRLERVHLGRAYRATWASVLAEGGGPTKETITQPLTETACGACPVFNVCDPSGPVNPGSCVYYDEWLST</sequence>
<dbReference type="InterPro" id="IPR036388">
    <property type="entry name" value="WH-like_DNA-bd_sf"/>
</dbReference>
<comment type="subcellular location">
    <subcellularLocation>
        <location evidence="1 6">Nucleus</location>
    </subcellularLocation>
</comment>
<organism evidence="7">
    <name type="scientific">Blastobotrys adeninivorans</name>
    <name type="common">Yeast</name>
    <name type="synonym">Arxula adeninivorans</name>
    <dbReference type="NCBI Taxonomy" id="409370"/>
    <lineage>
        <taxon>Eukaryota</taxon>
        <taxon>Fungi</taxon>
        <taxon>Dikarya</taxon>
        <taxon>Ascomycota</taxon>
        <taxon>Saccharomycotina</taxon>
        <taxon>Dipodascomycetes</taxon>
        <taxon>Dipodascales</taxon>
        <taxon>Trichomonascaceae</taxon>
        <taxon>Blastobotrys</taxon>
    </lineage>
</organism>
<evidence type="ECO:0000256" key="2">
    <source>
        <dbReference type="ARBA" id="ARBA00011038"/>
    </source>
</evidence>
<dbReference type="InterPro" id="IPR016049">
    <property type="entry name" value="RNA_pol_Rpc34-like"/>
</dbReference>
<evidence type="ECO:0000256" key="4">
    <source>
        <dbReference type="ARBA" id="ARBA00023163"/>
    </source>
</evidence>
<dbReference type="InterPro" id="IPR036390">
    <property type="entry name" value="WH_DNA-bd_sf"/>
</dbReference>
<dbReference type="EMBL" id="HG937694">
    <property type="protein sequence ID" value="CDP37113.1"/>
    <property type="molecule type" value="Genomic_DNA"/>
</dbReference>
<keyword evidence="3 6" id="KW-0240">DNA-directed RNA polymerase</keyword>
<dbReference type="FunFam" id="1.10.10.10:FF:000116">
    <property type="entry name" value="DNA-directed RNA polymerase III subunit RPC6"/>
    <property type="match status" value="1"/>
</dbReference>
<name>A0A060T841_BLAAD</name>
<dbReference type="PIRSF" id="PIRSF028763">
    <property type="entry name" value="RNA_pol_Rpc34"/>
    <property type="match status" value="1"/>
</dbReference>
<gene>
    <name evidence="7" type="ORF">GNLVRS02_ARAD1D04004g</name>
</gene>
<keyword evidence="4 6" id="KW-0804">Transcription</keyword>
<reference evidence="7" key="2">
    <citation type="submission" date="2014-06" db="EMBL/GenBank/DDBJ databases">
        <title>The complete genome of Blastobotrys (Arxula) adeninivorans LS3 - a yeast of biotechnological interest.</title>
        <authorList>
            <person name="Kunze G."/>
            <person name="Gaillardin C."/>
            <person name="Czernicka M."/>
            <person name="Durrens P."/>
            <person name="Martin T."/>
            <person name="Boer E."/>
            <person name="Gabaldon T."/>
            <person name="Cruz J."/>
            <person name="Talla E."/>
            <person name="Marck C."/>
            <person name="Goffeau A."/>
            <person name="Barbe V."/>
            <person name="Baret P."/>
            <person name="Baronian K."/>
            <person name="Beier S."/>
            <person name="Bleykasten C."/>
            <person name="Bode R."/>
            <person name="Casaregola S."/>
            <person name="Despons L."/>
            <person name="Fairhead C."/>
            <person name="Giersberg M."/>
            <person name="Gierski P."/>
            <person name="Hahnel U."/>
            <person name="Hartmann A."/>
            <person name="Jankowska D."/>
            <person name="Jubin C."/>
            <person name="Jung P."/>
            <person name="Lafontaine I."/>
            <person name="Leh-Louis V."/>
            <person name="Lemaire M."/>
            <person name="Marcet-Houben M."/>
            <person name="Mascher M."/>
            <person name="Morel G."/>
            <person name="Richard G.-F."/>
            <person name="Riechen J."/>
            <person name="Sacerdot C."/>
            <person name="Sarkar A."/>
            <person name="Savel G."/>
            <person name="Schacherer J."/>
            <person name="Sherman D."/>
            <person name="Straub M.-L."/>
            <person name="Stein N."/>
            <person name="Thierry A."/>
            <person name="Trautwein-Schult A."/>
            <person name="Westhof E."/>
            <person name="Worch S."/>
            <person name="Dujon B."/>
            <person name="Souciet J.-L."/>
            <person name="Wincker P."/>
            <person name="Scholz U."/>
            <person name="Neuveglise N."/>
        </authorList>
    </citation>
    <scope>NUCLEOTIDE SEQUENCE</scope>
    <source>
        <strain evidence="7">LS3</strain>
    </source>
</reference>
<dbReference type="InterPro" id="IPR007832">
    <property type="entry name" value="RNA_pol_Rpc34"/>
</dbReference>
<protein>
    <recommendedName>
        <fullName evidence="6">DNA-directed RNA polymerase III subunit RPC6</fullName>
        <shortName evidence="6">RNA polymerase III subunit C6</shortName>
    </recommendedName>
</protein>
<dbReference type="Pfam" id="PF05158">
    <property type="entry name" value="RNA_pol_Rpc34"/>
    <property type="match status" value="1"/>
</dbReference>
<evidence type="ECO:0000256" key="1">
    <source>
        <dbReference type="ARBA" id="ARBA00004123"/>
    </source>
</evidence>
<comment type="similarity">
    <text evidence="2 6">Belongs to the eukaryotic RPC34/RPC39 RNA polymerase subunit family.</text>
</comment>
<reference evidence="7" key="1">
    <citation type="submission" date="2014-02" db="EMBL/GenBank/DDBJ databases">
        <authorList>
            <person name="Genoscope - CEA"/>
        </authorList>
    </citation>
    <scope>NUCLEOTIDE SEQUENCE</scope>
    <source>
        <strain evidence="7">LS3</strain>
    </source>
</reference>
<accession>A0A060T841</accession>
<evidence type="ECO:0000256" key="6">
    <source>
        <dbReference type="PIRNR" id="PIRNR028763"/>
    </source>
</evidence>
<dbReference type="GO" id="GO:0005654">
    <property type="term" value="C:nucleoplasm"/>
    <property type="evidence" value="ECO:0007669"/>
    <property type="project" value="UniProtKB-ARBA"/>
</dbReference>
<dbReference type="Gene3D" id="1.10.10.10">
    <property type="entry name" value="Winged helix-like DNA-binding domain superfamily/Winged helix DNA-binding domain"/>
    <property type="match status" value="1"/>
</dbReference>
<dbReference type="GO" id="GO:0005737">
    <property type="term" value="C:cytoplasm"/>
    <property type="evidence" value="ECO:0007669"/>
    <property type="project" value="UniProtKB-ARBA"/>
</dbReference>
<dbReference type="GO" id="GO:0005666">
    <property type="term" value="C:RNA polymerase III complex"/>
    <property type="evidence" value="ECO:0007669"/>
    <property type="project" value="UniProtKB-UniRule"/>
</dbReference>
<dbReference type="GO" id="GO:0006383">
    <property type="term" value="P:transcription by RNA polymerase III"/>
    <property type="evidence" value="ECO:0007669"/>
    <property type="project" value="UniProtKB-UniRule"/>
</dbReference>
<dbReference type="AlphaFoldDB" id="A0A060T841"/>
<evidence type="ECO:0000256" key="5">
    <source>
        <dbReference type="ARBA" id="ARBA00023242"/>
    </source>
</evidence>
<evidence type="ECO:0000256" key="3">
    <source>
        <dbReference type="ARBA" id="ARBA00022478"/>
    </source>
</evidence>
<dbReference type="PhylomeDB" id="A0A060T841"/>
<dbReference type="PANTHER" id="PTHR12780">
    <property type="entry name" value="RNA POLYMERASE III DNA DIRECTED , 39KD SUBUNIT-RELATED"/>
    <property type="match status" value="1"/>
</dbReference>
<comment type="function">
    <text evidence="6">DNA-dependent RNA polymerase catalyzes the transcription of DNA into RNA using the four ribonucleoside triphosphates as substrates. Specific peripheric component of RNA polymerase III which synthesizes small RNAs, such as 5S rRNA and tRNAs.</text>
</comment>
<evidence type="ECO:0000313" key="7">
    <source>
        <dbReference type="EMBL" id="CDP37113.1"/>
    </source>
</evidence>
<keyword evidence="5 6" id="KW-0539">Nucleus</keyword>
<dbReference type="SUPFAM" id="SSF46785">
    <property type="entry name" value="Winged helix' DNA-binding domain"/>
    <property type="match status" value="1"/>
</dbReference>